<dbReference type="EMBL" id="JBHRSS010000008">
    <property type="protein sequence ID" value="MFC3105593.1"/>
    <property type="molecule type" value="Genomic_DNA"/>
</dbReference>
<dbReference type="InterPro" id="IPR036013">
    <property type="entry name" value="Band_7/SPFH_dom_sf"/>
</dbReference>
<dbReference type="Proteomes" id="UP001595462">
    <property type="component" value="Unassembled WGS sequence"/>
</dbReference>
<dbReference type="Gene3D" id="6.10.250.2090">
    <property type="match status" value="1"/>
</dbReference>
<keyword evidence="3" id="KW-0472">Membrane</keyword>
<evidence type="ECO:0000256" key="1">
    <source>
        <dbReference type="ARBA" id="ARBA00004167"/>
    </source>
</evidence>
<keyword evidence="3" id="KW-0812">Transmembrane</keyword>
<protein>
    <submittedName>
        <fullName evidence="5">Slipin family protein</fullName>
    </submittedName>
</protein>
<reference evidence="6" key="1">
    <citation type="journal article" date="2019" name="Int. J. Syst. Evol. Microbiol.">
        <title>The Global Catalogue of Microorganisms (GCM) 10K type strain sequencing project: providing services to taxonomists for standard genome sequencing and annotation.</title>
        <authorList>
            <consortium name="The Broad Institute Genomics Platform"/>
            <consortium name="The Broad Institute Genome Sequencing Center for Infectious Disease"/>
            <person name="Wu L."/>
            <person name="Ma J."/>
        </authorList>
    </citation>
    <scope>NUCLEOTIDE SEQUENCE [LARGE SCALE GENOMIC DNA]</scope>
    <source>
        <strain evidence="6">KCTC 52640</strain>
    </source>
</reference>
<evidence type="ECO:0000256" key="2">
    <source>
        <dbReference type="ARBA" id="ARBA00008164"/>
    </source>
</evidence>
<proteinExistence type="inferred from homology"/>
<dbReference type="CDD" id="cd08826">
    <property type="entry name" value="SPFH_eoslipins_u1"/>
    <property type="match status" value="1"/>
</dbReference>
<dbReference type="PANTHER" id="PTHR10264">
    <property type="entry name" value="BAND 7 PROTEIN-RELATED"/>
    <property type="match status" value="1"/>
</dbReference>
<comment type="subcellular location">
    <subcellularLocation>
        <location evidence="1">Membrane</location>
        <topology evidence="1">Single-pass membrane protein</topology>
    </subcellularLocation>
</comment>
<dbReference type="PRINTS" id="PR00721">
    <property type="entry name" value="STOMATIN"/>
</dbReference>
<dbReference type="InterPro" id="IPR043202">
    <property type="entry name" value="Band-7_stomatin-like"/>
</dbReference>
<feature type="transmembrane region" description="Helical" evidence="3">
    <location>
        <begin position="6"/>
        <end position="24"/>
    </location>
</feature>
<accession>A0ABV7ES44</accession>
<dbReference type="InterPro" id="IPR001107">
    <property type="entry name" value="Band_7"/>
</dbReference>
<dbReference type="SUPFAM" id="SSF117892">
    <property type="entry name" value="Band 7/SPFH domain"/>
    <property type="match status" value="1"/>
</dbReference>
<comment type="caution">
    <text evidence="5">The sequence shown here is derived from an EMBL/GenBank/DDBJ whole genome shotgun (WGS) entry which is preliminary data.</text>
</comment>
<evidence type="ECO:0000259" key="4">
    <source>
        <dbReference type="SMART" id="SM00244"/>
    </source>
</evidence>
<keyword evidence="3" id="KW-1133">Transmembrane helix</keyword>
<comment type="similarity">
    <text evidence="2">Belongs to the band 7/mec-2 family.</text>
</comment>
<dbReference type="Gene3D" id="3.30.479.30">
    <property type="entry name" value="Band 7 domain"/>
    <property type="match status" value="1"/>
</dbReference>
<dbReference type="RefSeq" id="WP_380691130.1">
    <property type="nucleotide sequence ID" value="NZ_JBHRSS010000008.1"/>
</dbReference>
<name>A0ABV7ES44_9GAMM</name>
<sequence length="257" mass="28960">MILNFGFAVIALIVLFLFTSIKILPEYERGVMFTLGRMTGVKGPGLFLVIPFIQNMVKVDMRTVVMDVPPQDVISRDNVSVRVNAVVYFRVIDADKAIIEVEHFYDAVSQLAQTTLRSVLGKHELDDMLAERDKLNIDIQAILDRHTDAWGIKVANVEIKQVDLDESMTRAIARQAEAERSRRAKVINAEGEMQAAENLRGAAEQLSREPQALQLRYLQTLVDIAGENNSTIVFPLPMDLIEPLMDMKKRFDGTKSE</sequence>
<evidence type="ECO:0000313" key="5">
    <source>
        <dbReference type="EMBL" id="MFC3105593.1"/>
    </source>
</evidence>
<evidence type="ECO:0000256" key="3">
    <source>
        <dbReference type="SAM" id="Phobius"/>
    </source>
</evidence>
<evidence type="ECO:0000313" key="6">
    <source>
        <dbReference type="Proteomes" id="UP001595462"/>
    </source>
</evidence>
<dbReference type="SMART" id="SM00244">
    <property type="entry name" value="PHB"/>
    <property type="match status" value="1"/>
</dbReference>
<organism evidence="5 6">
    <name type="scientific">Salinisphaera aquimarina</name>
    <dbReference type="NCBI Taxonomy" id="2094031"/>
    <lineage>
        <taxon>Bacteria</taxon>
        <taxon>Pseudomonadati</taxon>
        <taxon>Pseudomonadota</taxon>
        <taxon>Gammaproteobacteria</taxon>
        <taxon>Salinisphaerales</taxon>
        <taxon>Salinisphaeraceae</taxon>
        <taxon>Salinisphaera</taxon>
    </lineage>
</organism>
<dbReference type="InterPro" id="IPR001972">
    <property type="entry name" value="Stomatin_HflK_fam"/>
</dbReference>
<dbReference type="PANTHER" id="PTHR10264:SF19">
    <property type="entry name" value="AT06885P-RELATED"/>
    <property type="match status" value="1"/>
</dbReference>
<dbReference type="Pfam" id="PF01145">
    <property type="entry name" value="Band_7"/>
    <property type="match status" value="1"/>
</dbReference>
<keyword evidence="6" id="KW-1185">Reference proteome</keyword>
<feature type="domain" description="Band 7" evidence="4">
    <location>
        <begin position="19"/>
        <end position="176"/>
    </location>
</feature>
<gene>
    <name evidence="5" type="ORF">ACFOSU_17105</name>
</gene>